<organism evidence="5 6">
    <name type="scientific">Catenovulum maritimum</name>
    <dbReference type="NCBI Taxonomy" id="1513271"/>
    <lineage>
        <taxon>Bacteria</taxon>
        <taxon>Pseudomonadati</taxon>
        <taxon>Pseudomonadota</taxon>
        <taxon>Gammaproteobacteria</taxon>
        <taxon>Alteromonadales</taxon>
        <taxon>Alteromonadaceae</taxon>
        <taxon>Catenovulum</taxon>
    </lineage>
</organism>
<dbReference type="PANTHER" id="PTHR38683:SF1">
    <property type="entry name" value="CHORISMATE PYRUVATE-LYASE"/>
    <property type="match status" value="1"/>
</dbReference>
<accession>A0A0J8JND6</accession>
<gene>
    <name evidence="4" type="primary">ubiC</name>
    <name evidence="5" type="ORF">XM47_04920</name>
</gene>
<dbReference type="InterPro" id="IPR028978">
    <property type="entry name" value="Chorismate_lyase_/UTRA_dom_sf"/>
</dbReference>
<dbReference type="EC" id="4.1.3.40" evidence="4"/>
<name>A0A0J8JND6_9ALTE</name>
<reference evidence="5 6" key="1">
    <citation type="submission" date="2015-04" db="EMBL/GenBank/DDBJ databases">
        <title>Draft Genome Sequence of the Novel Agar-Digesting Marine Bacterium Q1.</title>
        <authorList>
            <person name="Li Y."/>
            <person name="Li D."/>
            <person name="Chen G."/>
            <person name="Du Z."/>
        </authorList>
    </citation>
    <scope>NUCLEOTIDE SEQUENCE [LARGE SCALE GENOMIC DNA]</scope>
    <source>
        <strain evidence="5 6">Q1</strain>
    </source>
</reference>
<evidence type="ECO:0000256" key="1">
    <source>
        <dbReference type="ARBA" id="ARBA00022490"/>
    </source>
</evidence>
<dbReference type="GO" id="GO:0042866">
    <property type="term" value="P:pyruvate biosynthetic process"/>
    <property type="evidence" value="ECO:0007669"/>
    <property type="project" value="UniProtKB-UniRule"/>
</dbReference>
<protein>
    <recommendedName>
        <fullName evidence="4">Probable chorismate pyruvate-lyase</fullName>
        <shortName evidence="4">CL</shortName>
        <shortName evidence="4">CPL</shortName>
        <ecNumber evidence="4">4.1.3.40</ecNumber>
    </recommendedName>
</protein>
<keyword evidence="6" id="KW-1185">Reference proteome</keyword>
<evidence type="ECO:0000256" key="3">
    <source>
        <dbReference type="ARBA" id="ARBA00023239"/>
    </source>
</evidence>
<feature type="binding site" evidence="4">
    <location>
        <position position="172"/>
    </location>
    <ligand>
        <name>substrate</name>
    </ligand>
</feature>
<evidence type="ECO:0000313" key="6">
    <source>
        <dbReference type="Proteomes" id="UP000037600"/>
    </source>
</evidence>
<dbReference type="GO" id="GO:0005829">
    <property type="term" value="C:cytosol"/>
    <property type="evidence" value="ECO:0007669"/>
    <property type="project" value="TreeGrafter"/>
</dbReference>
<dbReference type="EMBL" id="LAZL01000006">
    <property type="protein sequence ID" value="KMT66121.1"/>
    <property type="molecule type" value="Genomic_DNA"/>
</dbReference>
<dbReference type="SUPFAM" id="SSF64288">
    <property type="entry name" value="Chorismate lyase-like"/>
    <property type="match status" value="1"/>
</dbReference>
<feature type="binding site" evidence="4">
    <location>
        <position position="74"/>
    </location>
    <ligand>
        <name>substrate</name>
    </ligand>
</feature>
<keyword evidence="3 4" id="KW-0456">Lyase</keyword>
<dbReference type="InterPro" id="IPR007440">
    <property type="entry name" value="Chorismate--pyruvate_lyase"/>
</dbReference>
<comment type="function">
    <text evidence="4">Removes the pyruvyl group from chorismate, with concomitant aromatization of the ring, to provide 4-hydroxybenzoate (4HB) for the ubiquinone pathway.</text>
</comment>
<dbReference type="GO" id="GO:0006744">
    <property type="term" value="P:ubiquinone biosynthetic process"/>
    <property type="evidence" value="ECO:0007669"/>
    <property type="project" value="UniProtKB-UniRule"/>
</dbReference>
<evidence type="ECO:0000256" key="4">
    <source>
        <dbReference type="HAMAP-Rule" id="MF_01632"/>
    </source>
</evidence>
<comment type="caution">
    <text evidence="4">Lacks conserved residue(s) required for the propagation of feature annotation.</text>
</comment>
<keyword evidence="1 4" id="KW-0963">Cytoplasm</keyword>
<sequence length="183" mass="21180">MLEFPIGNKACWQNRVQTSEKLESWLYDDSSLTKKLKNLCTEFELVLLGQDTFSKAELPQFSSDTENSEDSLIREVILYCDNKPWVYAHTQIPKRTLEHGNQFLSELGHQPLGEALFSQPNMKRDNIQVAKFASHSPVYRFVENNLAISFNHDLFGRRSQFSLDSFPLVVTEVFLPDSFLYHV</sequence>
<comment type="subcellular location">
    <subcellularLocation>
        <location evidence="4">Cytoplasm</location>
    </subcellularLocation>
</comment>
<comment type="pathway">
    <text evidence="4">Cofactor biosynthesis; ubiquinone biosynthesis.</text>
</comment>
<dbReference type="RefSeq" id="WP_048690360.1">
    <property type="nucleotide sequence ID" value="NZ_KQ130484.1"/>
</dbReference>
<comment type="caution">
    <text evidence="5">The sequence shown here is derived from an EMBL/GenBank/DDBJ whole genome shotgun (WGS) entry which is preliminary data.</text>
</comment>
<dbReference type="Pfam" id="PF04345">
    <property type="entry name" value="Chor_lyase"/>
    <property type="match status" value="1"/>
</dbReference>
<dbReference type="PANTHER" id="PTHR38683">
    <property type="entry name" value="CHORISMATE PYRUVATE-LYASE"/>
    <property type="match status" value="1"/>
</dbReference>
<keyword evidence="4" id="KW-0670">Pyruvate</keyword>
<dbReference type="UniPathway" id="UPA00232"/>
<proteinExistence type="inferred from homology"/>
<dbReference type="AlphaFoldDB" id="A0A0J8JND6"/>
<dbReference type="STRING" id="1513271.XM47_04920"/>
<evidence type="ECO:0000256" key="2">
    <source>
        <dbReference type="ARBA" id="ARBA00022688"/>
    </source>
</evidence>
<comment type="similarity">
    <text evidence="4">Belongs to the UbiC family.</text>
</comment>
<evidence type="ECO:0000313" key="5">
    <source>
        <dbReference type="EMBL" id="KMT66121.1"/>
    </source>
</evidence>
<dbReference type="Proteomes" id="UP000037600">
    <property type="component" value="Unassembled WGS sequence"/>
</dbReference>
<keyword evidence="2 4" id="KW-0831">Ubiquinone biosynthesis</keyword>
<feature type="binding site" evidence="4">
    <location>
        <position position="112"/>
    </location>
    <ligand>
        <name>substrate</name>
    </ligand>
</feature>
<dbReference type="HAMAP" id="MF_01632">
    <property type="entry name" value="UbiC"/>
    <property type="match status" value="1"/>
</dbReference>
<dbReference type="Gene3D" id="3.40.1410.10">
    <property type="entry name" value="Chorismate lyase-like"/>
    <property type="match status" value="1"/>
</dbReference>
<dbReference type="GO" id="GO:0008813">
    <property type="term" value="F:chorismate lyase activity"/>
    <property type="evidence" value="ECO:0007669"/>
    <property type="project" value="UniProtKB-UniRule"/>
</dbReference>
<comment type="catalytic activity">
    <reaction evidence="4">
        <text>chorismate = 4-hydroxybenzoate + pyruvate</text>
        <dbReference type="Rhea" id="RHEA:16505"/>
        <dbReference type="ChEBI" id="CHEBI:15361"/>
        <dbReference type="ChEBI" id="CHEBI:17879"/>
        <dbReference type="ChEBI" id="CHEBI:29748"/>
        <dbReference type="EC" id="4.1.3.40"/>
    </reaction>
</comment>